<dbReference type="CDD" id="cd07592">
    <property type="entry name" value="BAR_Endophilin_A"/>
    <property type="match status" value="1"/>
</dbReference>
<keyword evidence="5" id="KW-0175">Coiled coil</keyword>
<feature type="domain" description="BAR" evidence="10">
    <location>
        <begin position="18"/>
        <end position="252"/>
    </location>
</feature>
<comment type="caution">
    <text evidence="11">The sequence shown here is derived from an EMBL/GenBank/DDBJ whole genome shotgun (WGS) entry which is preliminary data.</text>
</comment>
<dbReference type="GO" id="GO:0098978">
    <property type="term" value="C:glutamatergic synapse"/>
    <property type="evidence" value="ECO:0007669"/>
    <property type="project" value="TreeGrafter"/>
</dbReference>
<dbReference type="Gene3D" id="2.30.30.40">
    <property type="entry name" value="SH3 Domains"/>
    <property type="match status" value="1"/>
</dbReference>
<dbReference type="SMART" id="SM00721">
    <property type="entry name" value="BAR"/>
    <property type="match status" value="1"/>
</dbReference>
<feature type="region of interest" description="Disordered" evidence="8">
    <location>
        <begin position="248"/>
        <end position="277"/>
    </location>
</feature>
<name>A0A210Q6Y0_MIZYE</name>
<dbReference type="InterPro" id="IPR004148">
    <property type="entry name" value="BAR_dom"/>
</dbReference>
<dbReference type="PROSITE" id="PS50002">
    <property type="entry name" value="SH3"/>
    <property type="match status" value="1"/>
</dbReference>
<keyword evidence="3 7" id="KW-0728">SH3 domain</keyword>
<comment type="similarity">
    <text evidence="2">Belongs to the endophilin family.</text>
</comment>
<dbReference type="SUPFAM" id="SSF50044">
    <property type="entry name" value="SH3-domain"/>
    <property type="match status" value="1"/>
</dbReference>
<evidence type="ECO:0000259" key="9">
    <source>
        <dbReference type="PROSITE" id="PS50002"/>
    </source>
</evidence>
<dbReference type="GO" id="GO:0098793">
    <property type="term" value="C:presynapse"/>
    <property type="evidence" value="ECO:0007669"/>
    <property type="project" value="TreeGrafter"/>
</dbReference>
<dbReference type="STRING" id="6573.A0A210Q6Y0"/>
<dbReference type="PANTHER" id="PTHR14167:SF81">
    <property type="entry name" value="ENDOPHILIN-A"/>
    <property type="match status" value="1"/>
</dbReference>
<dbReference type="OrthoDB" id="443981at2759"/>
<proteinExistence type="inferred from homology"/>
<dbReference type="Pfam" id="PF03114">
    <property type="entry name" value="BAR"/>
    <property type="match status" value="1"/>
</dbReference>
<dbReference type="Gene3D" id="1.20.1270.60">
    <property type="entry name" value="Arfaptin homology (AH) domain/BAR domain"/>
    <property type="match status" value="1"/>
</dbReference>
<dbReference type="SUPFAM" id="SSF103657">
    <property type="entry name" value="BAR/IMD domain-like"/>
    <property type="match status" value="1"/>
</dbReference>
<sequence>MSLAGLKKQFNKANQYMSEKIGGAKGTELDDDFMEMERRIDVMGKLVDDLINKTQEFLQPNPASRAKIFAANSFSKMRGQAKNTSYPQPEGTLGEHMIKHGKDLGEEMEFGSCLVEAGESFKQLADLKYSMEDTVKQNFLEPLGLLQTKDIKEVNHHRKKLSGRRLDFDCKRRKKDKGSTVTEEEIRVAEEKFEESKELTETAMYNLLENDVEQIAQLQSFIEAEVDYHRSAVDVLQNLLTTLDTKRNHAMSRPKSEHVPKRASIRNRTPSPANFYESTNDFDTTSSNSYNFNSSPQYAQAEKKQPCCEAIYDFEPENEGELGFAEGDIINLVSQIDENWYEGSIHGTTGFFPVNYVRIVVDLPH</sequence>
<reference evidence="11 12" key="1">
    <citation type="journal article" date="2017" name="Nat. Ecol. Evol.">
        <title>Scallop genome provides insights into evolution of bilaterian karyotype and development.</title>
        <authorList>
            <person name="Wang S."/>
            <person name="Zhang J."/>
            <person name="Jiao W."/>
            <person name="Li J."/>
            <person name="Xun X."/>
            <person name="Sun Y."/>
            <person name="Guo X."/>
            <person name="Huan P."/>
            <person name="Dong B."/>
            <person name="Zhang L."/>
            <person name="Hu X."/>
            <person name="Sun X."/>
            <person name="Wang J."/>
            <person name="Zhao C."/>
            <person name="Wang Y."/>
            <person name="Wang D."/>
            <person name="Huang X."/>
            <person name="Wang R."/>
            <person name="Lv J."/>
            <person name="Li Y."/>
            <person name="Zhang Z."/>
            <person name="Liu B."/>
            <person name="Lu W."/>
            <person name="Hui Y."/>
            <person name="Liang J."/>
            <person name="Zhou Z."/>
            <person name="Hou R."/>
            <person name="Li X."/>
            <person name="Liu Y."/>
            <person name="Li H."/>
            <person name="Ning X."/>
            <person name="Lin Y."/>
            <person name="Zhao L."/>
            <person name="Xing Q."/>
            <person name="Dou J."/>
            <person name="Li Y."/>
            <person name="Mao J."/>
            <person name="Guo H."/>
            <person name="Dou H."/>
            <person name="Li T."/>
            <person name="Mu C."/>
            <person name="Jiang W."/>
            <person name="Fu Q."/>
            <person name="Fu X."/>
            <person name="Miao Y."/>
            <person name="Liu J."/>
            <person name="Yu Q."/>
            <person name="Li R."/>
            <person name="Liao H."/>
            <person name="Li X."/>
            <person name="Kong Y."/>
            <person name="Jiang Z."/>
            <person name="Chourrout D."/>
            <person name="Li R."/>
            <person name="Bao Z."/>
        </authorList>
    </citation>
    <scope>NUCLEOTIDE SEQUENCE [LARGE SCALE GENOMIC DNA]</scope>
    <source>
        <strain evidence="11 12">PY_sf001</strain>
    </source>
</reference>
<evidence type="ECO:0000313" key="11">
    <source>
        <dbReference type="EMBL" id="OWF44481.1"/>
    </source>
</evidence>
<keyword evidence="6" id="KW-0472">Membrane</keyword>
<dbReference type="Pfam" id="PF00018">
    <property type="entry name" value="SH3_1"/>
    <property type="match status" value="1"/>
</dbReference>
<comment type="subcellular location">
    <subcellularLocation>
        <location evidence="1">Membrane</location>
        <topology evidence="1">Peripheral membrane protein</topology>
    </subcellularLocation>
</comment>
<dbReference type="InterPro" id="IPR050384">
    <property type="entry name" value="Endophilin_SH3RF"/>
</dbReference>
<keyword evidence="4" id="KW-0254">Endocytosis</keyword>
<dbReference type="PRINTS" id="PR00499">
    <property type="entry name" value="P67PHOX"/>
</dbReference>
<accession>A0A210Q6Y0</accession>
<dbReference type="InterPro" id="IPR035824">
    <property type="entry name" value="Endophilin_A_SH3"/>
</dbReference>
<dbReference type="PANTHER" id="PTHR14167">
    <property type="entry name" value="SH3 DOMAIN-CONTAINING"/>
    <property type="match status" value="1"/>
</dbReference>
<dbReference type="Proteomes" id="UP000242188">
    <property type="component" value="Unassembled WGS sequence"/>
</dbReference>
<evidence type="ECO:0000313" key="12">
    <source>
        <dbReference type="Proteomes" id="UP000242188"/>
    </source>
</evidence>
<dbReference type="GO" id="GO:0016020">
    <property type="term" value="C:membrane"/>
    <property type="evidence" value="ECO:0007669"/>
    <property type="project" value="UniProtKB-SubCell"/>
</dbReference>
<evidence type="ECO:0000256" key="1">
    <source>
        <dbReference type="ARBA" id="ARBA00004170"/>
    </source>
</evidence>
<organism evidence="11 12">
    <name type="scientific">Mizuhopecten yessoensis</name>
    <name type="common">Japanese scallop</name>
    <name type="synonym">Patinopecten yessoensis</name>
    <dbReference type="NCBI Taxonomy" id="6573"/>
    <lineage>
        <taxon>Eukaryota</taxon>
        <taxon>Metazoa</taxon>
        <taxon>Spiralia</taxon>
        <taxon>Lophotrochozoa</taxon>
        <taxon>Mollusca</taxon>
        <taxon>Bivalvia</taxon>
        <taxon>Autobranchia</taxon>
        <taxon>Pteriomorphia</taxon>
        <taxon>Pectinida</taxon>
        <taxon>Pectinoidea</taxon>
        <taxon>Pectinidae</taxon>
        <taxon>Mizuhopecten</taxon>
    </lineage>
</organism>
<evidence type="ECO:0000256" key="6">
    <source>
        <dbReference type="ARBA" id="ARBA00023136"/>
    </source>
</evidence>
<evidence type="ECO:0000256" key="7">
    <source>
        <dbReference type="PROSITE-ProRule" id="PRU00192"/>
    </source>
</evidence>
<evidence type="ECO:0000256" key="4">
    <source>
        <dbReference type="ARBA" id="ARBA00022583"/>
    </source>
</evidence>
<dbReference type="InterPro" id="IPR001452">
    <property type="entry name" value="SH3_domain"/>
</dbReference>
<dbReference type="EMBL" id="NEDP02004772">
    <property type="protein sequence ID" value="OWF44481.1"/>
    <property type="molecule type" value="Genomic_DNA"/>
</dbReference>
<evidence type="ECO:0000256" key="8">
    <source>
        <dbReference type="SAM" id="MobiDB-lite"/>
    </source>
</evidence>
<dbReference type="CDD" id="cd11803">
    <property type="entry name" value="SH3_Endophilin_A"/>
    <property type="match status" value="1"/>
</dbReference>
<dbReference type="PROSITE" id="PS51021">
    <property type="entry name" value="BAR"/>
    <property type="match status" value="1"/>
</dbReference>
<evidence type="ECO:0000256" key="5">
    <source>
        <dbReference type="ARBA" id="ARBA00023054"/>
    </source>
</evidence>
<evidence type="ECO:0000256" key="2">
    <source>
        <dbReference type="ARBA" id="ARBA00006697"/>
    </source>
</evidence>
<dbReference type="InterPro" id="IPR027267">
    <property type="entry name" value="AH/BAR_dom_sf"/>
</dbReference>
<dbReference type="PRINTS" id="PR00452">
    <property type="entry name" value="SH3DOMAIN"/>
</dbReference>
<feature type="domain" description="SH3" evidence="9">
    <location>
        <begin position="303"/>
        <end position="362"/>
    </location>
</feature>
<dbReference type="InterPro" id="IPR036028">
    <property type="entry name" value="SH3-like_dom_sf"/>
</dbReference>
<dbReference type="AlphaFoldDB" id="A0A210Q6Y0"/>
<dbReference type="GO" id="GO:0005737">
    <property type="term" value="C:cytoplasm"/>
    <property type="evidence" value="ECO:0007669"/>
    <property type="project" value="InterPro"/>
</dbReference>
<keyword evidence="12" id="KW-1185">Reference proteome</keyword>
<dbReference type="SMART" id="SM00326">
    <property type="entry name" value="SH3"/>
    <property type="match status" value="1"/>
</dbReference>
<dbReference type="GO" id="GO:0016191">
    <property type="term" value="P:synaptic vesicle uncoating"/>
    <property type="evidence" value="ECO:0007669"/>
    <property type="project" value="TreeGrafter"/>
</dbReference>
<protein>
    <submittedName>
        <fullName evidence="11">Endophilin-A3</fullName>
    </submittedName>
</protein>
<evidence type="ECO:0000259" key="10">
    <source>
        <dbReference type="PROSITE" id="PS51021"/>
    </source>
</evidence>
<gene>
    <name evidence="11" type="ORF">KP79_PYT15099</name>
</gene>
<evidence type="ECO:0000256" key="3">
    <source>
        <dbReference type="ARBA" id="ARBA00022443"/>
    </source>
</evidence>